<dbReference type="Proteomes" id="UP000784294">
    <property type="component" value="Unassembled WGS sequence"/>
</dbReference>
<organism evidence="1 2">
    <name type="scientific">Protopolystoma xenopodis</name>
    <dbReference type="NCBI Taxonomy" id="117903"/>
    <lineage>
        <taxon>Eukaryota</taxon>
        <taxon>Metazoa</taxon>
        <taxon>Spiralia</taxon>
        <taxon>Lophotrochozoa</taxon>
        <taxon>Platyhelminthes</taxon>
        <taxon>Monogenea</taxon>
        <taxon>Polyopisthocotylea</taxon>
        <taxon>Polystomatidea</taxon>
        <taxon>Polystomatidae</taxon>
        <taxon>Protopolystoma</taxon>
    </lineage>
</organism>
<dbReference type="GO" id="GO:0016020">
    <property type="term" value="C:membrane"/>
    <property type="evidence" value="ECO:0007669"/>
    <property type="project" value="InterPro"/>
</dbReference>
<accession>A0A448XFF2</accession>
<dbReference type="GO" id="GO:0005509">
    <property type="term" value="F:calcium ion binding"/>
    <property type="evidence" value="ECO:0007669"/>
    <property type="project" value="InterPro"/>
</dbReference>
<dbReference type="SUPFAM" id="SSF49313">
    <property type="entry name" value="Cadherin-like"/>
    <property type="match status" value="1"/>
</dbReference>
<dbReference type="AlphaFoldDB" id="A0A448XFF2"/>
<comment type="caution">
    <text evidence="1">The sequence shown here is derived from an EMBL/GenBank/DDBJ whole genome shotgun (WGS) entry which is preliminary data.</text>
</comment>
<name>A0A448XFF2_9PLAT</name>
<evidence type="ECO:0000313" key="2">
    <source>
        <dbReference type="Proteomes" id="UP000784294"/>
    </source>
</evidence>
<reference evidence="1" key="1">
    <citation type="submission" date="2018-11" db="EMBL/GenBank/DDBJ databases">
        <authorList>
            <consortium name="Pathogen Informatics"/>
        </authorList>
    </citation>
    <scope>NUCLEOTIDE SEQUENCE</scope>
</reference>
<dbReference type="Gene3D" id="2.60.40.60">
    <property type="entry name" value="Cadherins"/>
    <property type="match status" value="1"/>
</dbReference>
<dbReference type="EMBL" id="CAAALY010249564">
    <property type="protein sequence ID" value="VEL35319.1"/>
    <property type="molecule type" value="Genomic_DNA"/>
</dbReference>
<evidence type="ECO:0008006" key="3">
    <source>
        <dbReference type="Google" id="ProtNLM"/>
    </source>
</evidence>
<protein>
    <recommendedName>
        <fullName evidence="3">Cadherin domain-containing protein</fullName>
    </recommendedName>
</protein>
<keyword evidence="2" id="KW-1185">Reference proteome</keyword>
<proteinExistence type="predicted"/>
<dbReference type="InterPro" id="IPR015919">
    <property type="entry name" value="Cadherin-like_sf"/>
</dbReference>
<dbReference type="CDD" id="cd11304">
    <property type="entry name" value="Cadherin_repeat"/>
    <property type="match status" value="1"/>
</dbReference>
<gene>
    <name evidence="1" type="ORF">PXEA_LOCUS28759</name>
</gene>
<sequence length="101" mass="11375">MRAIGFISYESWKFDCQVAATDLDDPVAARTQLTFTFAPNTFFRNPTQFLTIAPTTGVITTSKVLLRTSNDLDDVLPSQLYFTVRVDDWGEPSNLKVYTNS</sequence>
<evidence type="ECO:0000313" key="1">
    <source>
        <dbReference type="EMBL" id="VEL35319.1"/>
    </source>
</evidence>